<dbReference type="Proteomes" id="UP000001194">
    <property type="component" value="Unassembled WGS sequence"/>
</dbReference>
<feature type="domain" description="Macro-like" evidence="1">
    <location>
        <begin position="8"/>
        <end position="167"/>
    </location>
</feature>
<sequence>SSRLCCDCIVSPANSYGITDGGFDLELSKQFKGPSGNLWSLTDYCQDYILKKWHGYAPPGSCTIIPLPQSVARSGNKWNSFAMAILPTMRTPEDVSWHKDLVYNTMWTFLVELDHWNTAHHGDEANTIHTVLMTGLGTDQGGISLKRSAQQMILAVKHFQEGVPAHVRWDDVRKRNEETQQTEDY</sequence>
<proteinExistence type="predicted"/>
<gene>
    <name evidence="2" type="ORF">LACBIDRAFT_241237</name>
</gene>
<dbReference type="HOGENOM" id="CLU_046550_6_0_1"/>
<name>B0DZZ8_LACBS</name>
<feature type="non-terminal residue" evidence="2">
    <location>
        <position position="1"/>
    </location>
</feature>
<dbReference type="GeneID" id="6085201"/>
<evidence type="ECO:0000313" key="2">
    <source>
        <dbReference type="EMBL" id="EDQ99811.1"/>
    </source>
</evidence>
<dbReference type="InterPro" id="IPR043472">
    <property type="entry name" value="Macro_dom-like"/>
</dbReference>
<dbReference type="Gene3D" id="3.40.220.10">
    <property type="entry name" value="Leucine Aminopeptidase, subunit E, domain 1"/>
    <property type="match status" value="1"/>
</dbReference>
<dbReference type="AlphaFoldDB" id="B0DZZ8"/>
<dbReference type="EMBL" id="DS547158">
    <property type="protein sequence ID" value="EDQ99811.1"/>
    <property type="molecule type" value="Genomic_DNA"/>
</dbReference>
<protein>
    <submittedName>
        <fullName evidence="2">Predicted protein</fullName>
    </submittedName>
</protein>
<dbReference type="STRING" id="486041.B0DZZ8"/>
<dbReference type="SUPFAM" id="SSF52949">
    <property type="entry name" value="Macro domain-like"/>
    <property type="match status" value="1"/>
</dbReference>
<dbReference type="OrthoDB" id="6082470at2759"/>
<evidence type="ECO:0000259" key="1">
    <source>
        <dbReference type="Pfam" id="PF14519"/>
    </source>
</evidence>
<dbReference type="InterPro" id="IPR028071">
    <property type="entry name" value="Macro-like_dom"/>
</dbReference>
<dbReference type="KEGG" id="lbc:LACBIDRAFT_241237"/>
<dbReference type="RefSeq" id="XP_001889503.1">
    <property type="nucleotide sequence ID" value="XM_001889468.1"/>
</dbReference>
<dbReference type="Pfam" id="PF14519">
    <property type="entry name" value="Macro_2"/>
    <property type="match status" value="1"/>
</dbReference>
<reference evidence="2 3" key="1">
    <citation type="journal article" date="2008" name="Nature">
        <title>The genome of Laccaria bicolor provides insights into mycorrhizal symbiosis.</title>
        <authorList>
            <person name="Martin F."/>
            <person name="Aerts A."/>
            <person name="Ahren D."/>
            <person name="Brun A."/>
            <person name="Danchin E.G.J."/>
            <person name="Duchaussoy F."/>
            <person name="Gibon J."/>
            <person name="Kohler A."/>
            <person name="Lindquist E."/>
            <person name="Pereda V."/>
            <person name="Salamov A."/>
            <person name="Shapiro H.J."/>
            <person name="Wuyts J."/>
            <person name="Blaudez D."/>
            <person name="Buee M."/>
            <person name="Brokstein P."/>
            <person name="Canbaeck B."/>
            <person name="Cohen D."/>
            <person name="Courty P.E."/>
            <person name="Coutinho P.M."/>
            <person name="Delaruelle C."/>
            <person name="Detter J.C."/>
            <person name="Deveau A."/>
            <person name="DiFazio S."/>
            <person name="Duplessis S."/>
            <person name="Fraissinet-Tachet L."/>
            <person name="Lucic E."/>
            <person name="Frey-Klett P."/>
            <person name="Fourrey C."/>
            <person name="Feussner I."/>
            <person name="Gay G."/>
            <person name="Grimwood J."/>
            <person name="Hoegger P.J."/>
            <person name="Jain P."/>
            <person name="Kilaru S."/>
            <person name="Labbe J."/>
            <person name="Lin Y.C."/>
            <person name="Legue V."/>
            <person name="Le Tacon F."/>
            <person name="Marmeisse R."/>
            <person name="Melayah D."/>
            <person name="Montanini B."/>
            <person name="Muratet M."/>
            <person name="Nehls U."/>
            <person name="Niculita-Hirzel H."/>
            <person name="Oudot-Le Secq M.P."/>
            <person name="Peter M."/>
            <person name="Quesneville H."/>
            <person name="Rajashekar B."/>
            <person name="Reich M."/>
            <person name="Rouhier N."/>
            <person name="Schmutz J."/>
            <person name="Yin T."/>
            <person name="Chalot M."/>
            <person name="Henrissat B."/>
            <person name="Kuees U."/>
            <person name="Lucas S."/>
            <person name="Van de Peer Y."/>
            <person name="Podila G.K."/>
            <person name="Polle A."/>
            <person name="Pukkila P.J."/>
            <person name="Richardson P.M."/>
            <person name="Rouze P."/>
            <person name="Sanders I.R."/>
            <person name="Stajich J.E."/>
            <person name="Tunlid A."/>
            <person name="Tuskan G."/>
            <person name="Grigoriev I.V."/>
        </authorList>
    </citation>
    <scope>NUCLEOTIDE SEQUENCE [LARGE SCALE GENOMIC DNA]</scope>
    <source>
        <strain evidence="3">S238N-H82 / ATCC MYA-4686</strain>
    </source>
</reference>
<dbReference type="InParanoid" id="B0DZZ8"/>
<organism evidence="3">
    <name type="scientific">Laccaria bicolor (strain S238N-H82 / ATCC MYA-4686)</name>
    <name type="common">Bicoloured deceiver</name>
    <name type="synonym">Laccaria laccata var. bicolor</name>
    <dbReference type="NCBI Taxonomy" id="486041"/>
    <lineage>
        <taxon>Eukaryota</taxon>
        <taxon>Fungi</taxon>
        <taxon>Dikarya</taxon>
        <taxon>Basidiomycota</taxon>
        <taxon>Agaricomycotina</taxon>
        <taxon>Agaricomycetes</taxon>
        <taxon>Agaricomycetidae</taxon>
        <taxon>Agaricales</taxon>
        <taxon>Agaricineae</taxon>
        <taxon>Hydnangiaceae</taxon>
        <taxon>Laccaria</taxon>
    </lineage>
</organism>
<accession>B0DZZ8</accession>
<evidence type="ECO:0000313" key="3">
    <source>
        <dbReference type="Proteomes" id="UP000001194"/>
    </source>
</evidence>
<keyword evidence="3" id="KW-1185">Reference proteome</keyword>